<organism evidence="4 5">
    <name type="scientific">Schaedlerella arabinosiphila</name>
    <dbReference type="NCBI Taxonomy" id="2044587"/>
    <lineage>
        <taxon>Bacteria</taxon>
        <taxon>Bacillati</taxon>
        <taxon>Bacillota</taxon>
        <taxon>Clostridia</taxon>
        <taxon>Lachnospirales</taxon>
        <taxon>Lachnospiraceae</taxon>
        <taxon>Schaedlerella</taxon>
    </lineage>
</organism>
<dbReference type="EMBL" id="RHJS01000002">
    <property type="protein sequence ID" value="RRK34681.1"/>
    <property type="molecule type" value="Genomic_DNA"/>
</dbReference>
<feature type="active site" description="Proton acceptor" evidence="1">
    <location>
        <position position="186"/>
    </location>
</feature>
<comment type="caution">
    <text evidence="4">The sequence shown here is derived from an EMBL/GenBank/DDBJ whole genome shotgun (WGS) entry which is preliminary data.</text>
</comment>
<evidence type="ECO:0000256" key="1">
    <source>
        <dbReference type="PIRSR" id="PIRSR000390-1"/>
    </source>
</evidence>
<dbReference type="Gene3D" id="3.40.640.10">
    <property type="entry name" value="Type I PLP-dependent aspartate aminotransferase-like (Major domain)"/>
    <property type="match status" value="1"/>
</dbReference>
<dbReference type="InterPro" id="IPR015421">
    <property type="entry name" value="PyrdxlP-dep_Trfase_major"/>
</dbReference>
<dbReference type="Gene3D" id="3.90.1150.10">
    <property type="entry name" value="Aspartate Aminotransferase, domain 1"/>
    <property type="match status" value="1"/>
</dbReference>
<keyword evidence="4" id="KW-0808">Transferase</keyword>
<dbReference type="PIRSF" id="PIRSF000390">
    <property type="entry name" value="PLP_StrS"/>
    <property type="match status" value="1"/>
</dbReference>
<keyword evidence="2 3" id="KW-0663">Pyridoxal phosphate</keyword>
<evidence type="ECO:0000313" key="4">
    <source>
        <dbReference type="EMBL" id="RRK34681.1"/>
    </source>
</evidence>
<dbReference type="InterPro" id="IPR015424">
    <property type="entry name" value="PyrdxlP-dep_Trfase"/>
</dbReference>
<dbReference type="AlphaFoldDB" id="A0A426DPQ3"/>
<dbReference type="PANTHER" id="PTHR30244">
    <property type="entry name" value="TRANSAMINASE"/>
    <property type="match status" value="1"/>
</dbReference>
<dbReference type="GO" id="GO:0030170">
    <property type="term" value="F:pyridoxal phosphate binding"/>
    <property type="evidence" value="ECO:0007669"/>
    <property type="project" value="TreeGrafter"/>
</dbReference>
<dbReference type="InterPro" id="IPR000653">
    <property type="entry name" value="DegT/StrS_aminotransferase"/>
</dbReference>
<comment type="similarity">
    <text evidence="3">Belongs to the DegT/DnrJ/EryC1 family.</text>
</comment>
<reference evidence="4" key="1">
    <citation type="submission" date="2018-10" db="EMBL/GenBank/DDBJ databases">
        <title>Schaedlerella arabinophila gen. nov. sp. nov., isolated from the mouse intestinal tract and comparative analysis with the genome of the closely related altered Schaedler flora strain ASF502.</title>
        <authorList>
            <person name="Miyake S."/>
            <person name="Soh M."/>
            <person name="Seedorf H."/>
        </authorList>
    </citation>
    <scope>NUCLEOTIDE SEQUENCE [LARGE SCALE GENOMIC DNA]</scope>
    <source>
        <strain evidence="4">DSM 106076</strain>
    </source>
</reference>
<dbReference type="PANTHER" id="PTHR30244:SF34">
    <property type="entry name" value="DTDP-4-AMINO-4,6-DIDEOXYGALACTOSE TRANSAMINASE"/>
    <property type="match status" value="1"/>
</dbReference>
<keyword evidence="5" id="KW-1185">Reference proteome</keyword>
<protein>
    <submittedName>
        <fullName evidence="4">Aminotransferase DegT</fullName>
    </submittedName>
</protein>
<evidence type="ECO:0000256" key="3">
    <source>
        <dbReference type="RuleBase" id="RU004508"/>
    </source>
</evidence>
<feature type="modified residue" description="N6-(pyridoxal phosphate)lysine" evidence="2">
    <location>
        <position position="186"/>
    </location>
</feature>
<accession>A0A426DPQ3</accession>
<dbReference type="RefSeq" id="WP_125129773.1">
    <property type="nucleotide sequence ID" value="NZ_RHJS01000002.1"/>
</dbReference>
<gene>
    <name evidence="4" type="ORF">EBB54_27585</name>
</gene>
<sequence length="385" mass="44072">MAGIQLFKAKYEVDECLQEIRECLEAGWTGLGFKTVQFESAWKEYTGLPFAHYTNSSTIGLYMAVDILKEEYGWADDDEIITTPITFVSSNHAILKSKMKAVFADIDDTMCLDPKSVKEHITEKTRAIMYVGLGGNMGNYYEIVKICEEHNLKLILDAAHMAGTRYKGEIPGREAEVVVYSFQAVKNLPTADSGMICFKRGDFDEIVRKKCWLGINKDTYSRSSDSGNYKWKYDVEYIGDKGHGNSIMASIGLVQLKYLDRDNAYRRQLVQWYRQCLEKCSDKIKFVRMEEGCESACHLLQILVDKRDELMVVLNSEEIYPGVHYANNINYRMYDYAKGSCPYAEYVSEHTISLPMNMYLTYSDIQKICSVIAGFLNRQNAYSGR</sequence>
<evidence type="ECO:0000256" key="2">
    <source>
        <dbReference type="PIRSR" id="PIRSR000390-2"/>
    </source>
</evidence>
<dbReference type="GO" id="GO:0000271">
    <property type="term" value="P:polysaccharide biosynthetic process"/>
    <property type="evidence" value="ECO:0007669"/>
    <property type="project" value="TreeGrafter"/>
</dbReference>
<dbReference type="GO" id="GO:0008483">
    <property type="term" value="F:transaminase activity"/>
    <property type="evidence" value="ECO:0007669"/>
    <property type="project" value="UniProtKB-KW"/>
</dbReference>
<dbReference type="Pfam" id="PF01041">
    <property type="entry name" value="DegT_DnrJ_EryC1"/>
    <property type="match status" value="1"/>
</dbReference>
<dbReference type="SUPFAM" id="SSF53383">
    <property type="entry name" value="PLP-dependent transferases"/>
    <property type="match status" value="1"/>
</dbReference>
<evidence type="ECO:0000313" key="5">
    <source>
        <dbReference type="Proteomes" id="UP000274920"/>
    </source>
</evidence>
<proteinExistence type="inferred from homology"/>
<keyword evidence="4" id="KW-0032">Aminotransferase</keyword>
<dbReference type="Proteomes" id="UP000274920">
    <property type="component" value="Unassembled WGS sequence"/>
</dbReference>
<dbReference type="InterPro" id="IPR015422">
    <property type="entry name" value="PyrdxlP-dep_Trfase_small"/>
</dbReference>
<name>A0A426DPQ3_9FIRM</name>